<evidence type="ECO:0000259" key="2">
    <source>
        <dbReference type="PROSITE" id="PS51462"/>
    </source>
</evidence>
<reference evidence="3 4" key="1">
    <citation type="submission" date="2017-08" db="EMBL/GenBank/DDBJ databases">
        <title>Fine stratification of microbial communities through a metagenomic profile of the photic zone.</title>
        <authorList>
            <person name="Haro-Moreno J.M."/>
            <person name="Lopez-Perez M."/>
            <person name="De La Torre J."/>
            <person name="Picazo A."/>
            <person name="Camacho A."/>
            <person name="Rodriguez-Valera F."/>
        </authorList>
    </citation>
    <scope>NUCLEOTIDE SEQUENCE [LARGE SCALE GENOMIC DNA]</scope>
    <source>
        <strain evidence="3">MED-G24</strain>
    </source>
</reference>
<dbReference type="GO" id="GO:0006167">
    <property type="term" value="P:AMP biosynthetic process"/>
    <property type="evidence" value="ECO:0007669"/>
    <property type="project" value="TreeGrafter"/>
</dbReference>
<accession>A0A2A5WY39</accession>
<dbReference type="Pfam" id="PF00293">
    <property type="entry name" value="NUDIX"/>
    <property type="match status" value="1"/>
</dbReference>
<dbReference type="CDD" id="cd03674">
    <property type="entry name" value="NUDIX_Hydrolase"/>
    <property type="match status" value="1"/>
</dbReference>
<keyword evidence="1 3" id="KW-0378">Hydrolase</keyword>
<protein>
    <submittedName>
        <fullName evidence="3">NUDIX hydrolase</fullName>
    </submittedName>
</protein>
<dbReference type="PROSITE" id="PS51462">
    <property type="entry name" value="NUDIX"/>
    <property type="match status" value="1"/>
</dbReference>
<dbReference type="InterPro" id="IPR015797">
    <property type="entry name" value="NUDIX_hydrolase-like_dom_sf"/>
</dbReference>
<proteinExistence type="predicted"/>
<comment type="caution">
    <text evidence="3">The sequence shown here is derived from an EMBL/GenBank/DDBJ whole genome shotgun (WGS) entry which is preliminary data.</text>
</comment>
<sequence length="181" mass="20448">MHRRPLLTLLDNYSARFPAEEATVNRLRNFVEANTHCFERSLLIGHVTGSAWLLDSNGQRALLTHHRKLGRWLQPGGHADGDADVANVALREAIEESGIDDIAALSTKIFDIDIHEIPARGAEPAHFHYDCRFLLQAAHNKYVVSEESNDLRWISADEITNLTDEESVLRMVRKWLDSAQA</sequence>
<dbReference type="EMBL" id="NTKD01000004">
    <property type="protein sequence ID" value="PDH41480.1"/>
    <property type="molecule type" value="Genomic_DNA"/>
</dbReference>
<evidence type="ECO:0000313" key="4">
    <source>
        <dbReference type="Proteomes" id="UP000219327"/>
    </source>
</evidence>
<feature type="domain" description="Nudix hydrolase" evidence="2">
    <location>
        <begin position="44"/>
        <end position="176"/>
    </location>
</feature>
<organism evidence="3 4">
    <name type="scientific">OM182 bacterium MED-G24</name>
    <dbReference type="NCBI Taxonomy" id="1986255"/>
    <lineage>
        <taxon>Bacteria</taxon>
        <taxon>Pseudomonadati</taxon>
        <taxon>Pseudomonadota</taxon>
        <taxon>Gammaproteobacteria</taxon>
        <taxon>OMG group</taxon>
        <taxon>OM182 clade</taxon>
    </lineage>
</organism>
<dbReference type="InterPro" id="IPR000086">
    <property type="entry name" value="NUDIX_hydrolase_dom"/>
</dbReference>
<dbReference type="GO" id="GO:0004081">
    <property type="term" value="F:bis(5'-nucleosyl)-tetraphosphatase (asymmetrical) activity"/>
    <property type="evidence" value="ECO:0007669"/>
    <property type="project" value="TreeGrafter"/>
</dbReference>
<dbReference type="PANTHER" id="PTHR21340">
    <property type="entry name" value="DIADENOSINE 5,5-P1,P4-TETRAPHOSPHATE PYROPHOSPHOHYDROLASE MUTT"/>
    <property type="match status" value="1"/>
</dbReference>
<dbReference type="AlphaFoldDB" id="A0A2A5WY39"/>
<gene>
    <name evidence="3" type="ORF">CNE99_01700</name>
</gene>
<name>A0A2A5WY39_9GAMM</name>
<evidence type="ECO:0000256" key="1">
    <source>
        <dbReference type="ARBA" id="ARBA00022801"/>
    </source>
</evidence>
<dbReference type="Gene3D" id="3.90.79.10">
    <property type="entry name" value="Nucleoside Triphosphate Pyrophosphohydrolase"/>
    <property type="match status" value="1"/>
</dbReference>
<dbReference type="InterPro" id="IPR051325">
    <property type="entry name" value="Nudix_hydrolase_domain"/>
</dbReference>
<dbReference type="Proteomes" id="UP000219327">
    <property type="component" value="Unassembled WGS sequence"/>
</dbReference>
<dbReference type="GO" id="GO:0006754">
    <property type="term" value="P:ATP biosynthetic process"/>
    <property type="evidence" value="ECO:0007669"/>
    <property type="project" value="TreeGrafter"/>
</dbReference>
<dbReference type="SUPFAM" id="SSF55811">
    <property type="entry name" value="Nudix"/>
    <property type="match status" value="1"/>
</dbReference>
<evidence type="ECO:0000313" key="3">
    <source>
        <dbReference type="EMBL" id="PDH41480.1"/>
    </source>
</evidence>
<dbReference type="PANTHER" id="PTHR21340:SF0">
    <property type="entry name" value="BIS(5'-NUCLEOSYL)-TETRAPHOSPHATASE [ASYMMETRICAL]"/>
    <property type="match status" value="1"/>
</dbReference>